<gene>
    <name evidence="1" type="ORF">AOQ84DRAFT_155602</name>
</gene>
<reference evidence="1 2" key="1">
    <citation type="journal article" date="2016" name="Nat. Commun.">
        <title>Ectomycorrhizal ecology is imprinted in the genome of the dominant symbiotic fungus Cenococcum geophilum.</title>
        <authorList>
            <consortium name="DOE Joint Genome Institute"/>
            <person name="Peter M."/>
            <person name="Kohler A."/>
            <person name="Ohm R.A."/>
            <person name="Kuo A."/>
            <person name="Krutzmann J."/>
            <person name="Morin E."/>
            <person name="Arend M."/>
            <person name="Barry K.W."/>
            <person name="Binder M."/>
            <person name="Choi C."/>
            <person name="Clum A."/>
            <person name="Copeland A."/>
            <person name="Grisel N."/>
            <person name="Haridas S."/>
            <person name="Kipfer T."/>
            <person name="LaButti K."/>
            <person name="Lindquist E."/>
            <person name="Lipzen A."/>
            <person name="Maire R."/>
            <person name="Meier B."/>
            <person name="Mihaltcheva S."/>
            <person name="Molinier V."/>
            <person name="Murat C."/>
            <person name="Poggeler S."/>
            <person name="Quandt C.A."/>
            <person name="Sperisen C."/>
            <person name="Tritt A."/>
            <person name="Tisserant E."/>
            <person name="Crous P.W."/>
            <person name="Henrissat B."/>
            <person name="Nehls U."/>
            <person name="Egli S."/>
            <person name="Spatafora J.W."/>
            <person name="Grigoriev I.V."/>
            <person name="Martin F.M."/>
        </authorList>
    </citation>
    <scope>NUCLEOTIDE SEQUENCE [LARGE SCALE GENOMIC DNA]</scope>
    <source>
        <strain evidence="1 2">CBS 207.34</strain>
    </source>
</reference>
<proteinExistence type="predicted"/>
<accession>A0A8E2ER15</accession>
<name>A0A8E2ER15_9PEZI</name>
<evidence type="ECO:0000313" key="2">
    <source>
        <dbReference type="Proteomes" id="UP000250140"/>
    </source>
</evidence>
<organism evidence="1 2">
    <name type="scientific">Glonium stellatum</name>
    <dbReference type="NCBI Taxonomy" id="574774"/>
    <lineage>
        <taxon>Eukaryota</taxon>
        <taxon>Fungi</taxon>
        <taxon>Dikarya</taxon>
        <taxon>Ascomycota</taxon>
        <taxon>Pezizomycotina</taxon>
        <taxon>Dothideomycetes</taxon>
        <taxon>Pleosporomycetidae</taxon>
        <taxon>Gloniales</taxon>
        <taxon>Gloniaceae</taxon>
        <taxon>Glonium</taxon>
    </lineage>
</organism>
<evidence type="ECO:0000313" key="1">
    <source>
        <dbReference type="EMBL" id="OCL03264.1"/>
    </source>
</evidence>
<dbReference type="EMBL" id="KV750778">
    <property type="protein sequence ID" value="OCL03264.1"/>
    <property type="molecule type" value="Genomic_DNA"/>
</dbReference>
<sequence>MLSASPLPSPSLSSPLPSLLSYLTTLHHTTHHHYYPCSYYPCYYCYYCCCYYCCCYRYYCYIPCTSFFPCYIFSLYMLPGRGAESARLPLHKITPVFPLSRNRVLPLILFLSFFPPICVQSCCCDSCSRRIRLCGGVRLLPICCVAGGRRLAVVCCVWGLS</sequence>
<dbReference type="Proteomes" id="UP000250140">
    <property type="component" value="Unassembled WGS sequence"/>
</dbReference>
<dbReference type="AlphaFoldDB" id="A0A8E2ER15"/>
<keyword evidence="2" id="KW-1185">Reference proteome</keyword>
<protein>
    <submittedName>
        <fullName evidence="1">Uncharacterized protein</fullName>
    </submittedName>
</protein>